<evidence type="ECO:0000256" key="1">
    <source>
        <dbReference type="ARBA" id="ARBA00004651"/>
    </source>
</evidence>
<comment type="subcellular location">
    <subcellularLocation>
        <location evidence="1 10">Cell membrane</location>
        <topology evidence="1 10">Multi-pass membrane protein</topology>
    </subcellularLocation>
</comment>
<dbReference type="AlphaFoldDB" id="A0A2H4ZBB6"/>
<keyword evidence="8 10" id="KW-0675">Receptor</keyword>
<proteinExistence type="evidence at transcript level"/>
<dbReference type="InterPro" id="IPR004117">
    <property type="entry name" value="7tm6_olfct_rcpt"/>
</dbReference>
<dbReference type="GO" id="GO:0005886">
    <property type="term" value="C:plasma membrane"/>
    <property type="evidence" value="ECO:0007669"/>
    <property type="project" value="UniProtKB-SubCell"/>
</dbReference>
<evidence type="ECO:0000256" key="9">
    <source>
        <dbReference type="ARBA" id="ARBA00023224"/>
    </source>
</evidence>
<dbReference type="PANTHER" id="PTHR21137">
    <property type="entry name" value="ODORANT RECEPTOR"/>
    <property type="match status" value="1"/>
</dbReference>
<protein>
    <recommendedName>
        <fullName evidence="10">Odorant receptor</fullName>
    </recommendedName>
</protein>
<evidence type="ECO:0000313" key="11">
    <source>
        <dbReference type="EMBL" id="AUF73043.1"/>
    </source>
</evidence>
<dbReference type="GO" id="GO:0004984">
    <property type="term" value="F:olfactory receptor activity"/>
    <property type="evidence" value="ECO:0007669"/>
    <property type="project" value="InterPro"/>
</dbReference>
<keyword evidence="3 10" id="KW-0716">Sensory transduction</keyword>
<keyword evidence="9 10" id="KW-0807">Transducer</keyword>
<feature type="transmembrane region" description="Helical" evidence="10">
    <location>
        <begin position="12"/>
        <end position="32"/>
    </location>
</feature>
<evidence type="ECO:0000256" key="6">
    <source>
        <dbReference type="ARBA" id="ARBA00022989"/>
    </source>
</evidence>
<dbReference type="EMBL" id="MF975467">
    <property type="protein sequence ID" value="AUF73043.1"/>
    <property type="molecule type" value="mRNA"/>
</dbReference>
<feature type="transmembrane region" description="Helical" evidence="10">
    <location>
        <begin position="114"/>
        <end position="131"/>
    </location>
</feature>
<dbReference type="PANTHER" id="PTHR21137:SF35">
    <property type="entry name" value="ODORANT RECEPTOR 19A-RELATED"/>
    <property type="match status" value="1"/>
</dbReference>
<keyword evidence="6 10" id="KW-1133">Transmembrane helix</keyword>
<feature type="transmembrane region" description="Helical" evidence="10">
    <location>
        <begin position="174"/>
        <end position="200"/>
    </location>
</feature>
<keyword evidence="2" id="KW-1003">Cell membrane</keyword>
<evidence type="ECO:0000256" key="7">
    <source>
        <dbReference type="ARBA" id="ARBA00023136"/>
    </source>
</evidence>
<comment type="caution">
    <text evidence="10">Lacks conserved residue(s) required for the propagation of feature annotation.</text>
</comment>
<evidence type="ECO:0000256" key="5">
    <source>
        <dbReference type="ARBA" id="ARBA00022725"/>
    </source>
</evidence>
<dbReference type="Pfam" id="PF02949">
    <property type="entry name" value="7tm_6"/>
    <property type="match status" value="1"/>
</dbReference>
<evidence type="ECO:0000256" key="10">
    <source>
        <dbReference type="RuleBase" id="RU351113"/>
    </source>
</evidence>
<organism evidence="11">
    <name type="scientific">Anoplophora chinensis</name>
    <name type="common">Citrus longhorn beetle</name>
    <dbReference type="NCBI Taxonomy" id="217632"/>
    <lineage>
        <taxon>Eukaryota</taxon>
        <taxon>Metazoa</taxon>
        <taxon>Ecdysozoa</taxon>
        <taxon>Arthropoda</taxon>
        <taxon>Hexapoda</taxon>
        <taxon>Insecta</taxon>
        <taxon>Pterygota</taxon>
        <taxon>Neoptera</taxon>
        <taxon>Endopterygota</taxon>
        <taxon>Coleoptera</taxon>
        <taxon>Polyphaga</taxon>
        <taxon>Cucujiformia</taxon>
        <taxon>Chrysomeloidea</taxon>
        <taxon>Cerambycidae</taxon>
        <taxon>Lamiinae</taxon>
        <taxon>Lamiini</taxon>
        <taxon>Anoplophora</taxon>
    </lineage>
</organism>
<dbReference type="GO" id="GO:0005549">
    <property type="term" value="F:odorant binding"/>
    <property type="evidence" value="ECO:0007669"/>
    <property type="project" value="InterPro"/>
</dbReference>
<feature type="transmembrane region" description="Helical" evidence="10">
    <location>
        <begin position="287"/>
        <end position="305"/>
    </location>
</feature>
<accession>A0A2H4ZBB6</accession>
<reference evidence="11" key="1">
    <citation type="journal article" date="2017" name="Sci. Rep.">
        <title>Antennal transcriptome analysis and expression profiles of olfactory genes in Anoplophora chinensis.</title>
        <authorList>
            <person name="Wang J."/>
            <person name="Hu P."/>
            <person name="Gao P."/>
            <person name="Tao J."/>
            <person name="Luo Y."/>
        </authorList>
    </citation>
    <scope>NUCLEOTIDE SEQUENCE</scope>
</reference>
<evidence type="ECO:0000256" key="8">
    <source>
        <dbReference type="ARBA" id="ARBA00023170"/>
    </source>
</evidence>
<comment type="similarity">
    <text evidence="10">Belongs to the insect chemoreceptor superfamily. Heteromeric odorant receptor channel (TC 1.A.69) family.</text>
</comment>
<evidence type="ECO:0000256" key="2">
    <source>
        <dbReference type="ARBA" id="ARBA00022475"/>
    </source>
</evidence>
<keyword evidence="5 10" id="KW-0552">Olfaction</keyword>
<name>A0A2H4ZBB6_ANOCN</name>
<keyword evidence="4 10" id="KW-0812">Transmembrane</keyword>
<evidence type="ECO:0000256" key="3">
    <source>
        <dbReference type="ARBA" id="ARBA00022606"/>
    </source>
</evidence>
<feature type="transmembrane region" description="Helical" evidence="10">
    <location>
        <begin position="52"/>
        <end position="71"/>
    </location>
</feature>
<dbReference type="GO" id="GO:0007165">
    <property type="term" value="P:signal transduction"/>
    <property type="evidence" value="ECO:0007669"/>
    <property type="project" value="UniProtKB-KW"/>
</dbReference>
<sequence length="368" mass="43518">MLLIGTWNFKSYNNAILVMYKAYSYFIFWHYVVMTQLVMVSIPIQWDCKIRVIELICFYIQYTNNIIMMVLSKYSNKMQKVFDHILDYEDVKMRSTTNVEQKIYFKYAKLNKRVSLFVTAILLGTSVYWYTTSVRYSLFGQPTDVCPLTKGTIYQIWLPSIIRKYHWLMIVNDIVFFISVINITLYREIIMFAISIFMLGQIKILQQNVRDLEKTSEEVRNSRNVSYDDALLISVVKCAKEHQQVTKLMEIVQSATSIFILVLYFSNTFEMAAYLFQLISEKSIYNILRPLYVFTLMVSQLYIFYNYTNEILVESTALCDVIYNETNWIDYNQVIKKNLLLMMRRSQKQLSFKAAGLGDMSLQTFTNV</sequence>
<evidence type="ECO:0000256" key="4">
    <source>
        <dbReference type="ARBA" id="ARBA00022692"/>
    </source>
</evidence>
<keyword evidence="7 10" id="KW-0472">Membrane</keyword>